<dbReference type="EMBL" id="BAAATJ010000020">
    <property type="protein sequence ID" value="GAA2407740.1"/>
    <property type="molecule type" value="Genomic_DNA"/>
</dbReference>
<name>A0ABP5VRP6_9ACTN</name>
<organism evidence="2 3">
    <name type="scientific">Streptomyces glaucosporus</name>
    <dbReference type="NCBI Taxonomy" id="284044"/>
    <lineage>
        <taxon>Bacteria</taxon>
        <taxon>Bacillati</taxon>
        <taxon>Actinomycetota</taxon>
        <taxon>Actinomycetes</taxon>
        <taxon>Kitasatosporales</taxon>
        <taxon>Streptomycetaceae</taxon>
        <taxon>Streptomyces</taxon>
    </lineage>
</organism>
<sequence length="68" mass="7135">MALALVETDPGQRMGGNGQPAVGAHDPSSGRNAPCYDSAVATVKVATIRRNGYRYDGREGSIKDKRGS</sequence>
<reference evidence="3" key="1">
    <citation type="journal article" date="2019" name="Int. J. Syst. Evol. Microbiol.">
        <title>The Global Catalogue of Microorganisms (GCM) 10K type strain sequencing project: providing services to taxonomists for standard genome sequencing and annotation.</title>
        <authorList>
            <consortium name="The Broad Institute Genomics Platform"/>
            <consortium name="The Broad Institute Genome Sequencing Center for Infectious Disease"/>
            <person name="Wu L."/>
            <person name="Ma J."/>
        </authorList>
    </citation>
    <scope>NUCLEOTIDE SEQUENCE [LARGE SCALE GENOMIC DNA]</scope>
    <source>
        <strain evidence="3">JCM 6921</strain>
    </source>
</reference>
<feature type="region of interest" description="Disordered" evidence="1">
    <location>
        <begin position="1"/>
        <end position="34"/>
    </location>
</feature>
<evidence type="ECO:0000256" key="1">
    <source>
        <dbReference type="SAM" id="MobiDB-lite"/>
    </source>
</evidence>
<evidence type="ECO:0000313" key="2">
    <source>
        <dbReference type="EMBL" id="GAA2407740.1"/>
    </source>
</evidence>
<accession>A0ABP5VRP6</accession>
<gene>
    <name evidence="2" type="ORF">GCM10010420_39790</name>
</gene>
<dbReference type="Proteomes" id="UP001500058">
    <property type="component" value="Unassembled WGS sequence"/>
</dbReference>
<comment type="caution">
    <text evidence="2">The sequence shown here is derived from an EMBL/GenBank/DDBJ whole genome shotgun (WGS) entry which is preliminary data.</text>
</comment>
<protein>
    <submittedName>
        <fullName evidence="2">Uncharacterized protein</fullName>
    </submittedName>
</protein>
<proteinExistence type="predicted"/>
<evidence type="ECO:0000313" key="3">
    <source>
        <dbReference type="Proteomes" id="UP001500058"/>
    </source>
</evidence>
<keyword evidence="3" id="KW-1185">Reference proteome</keyword>